<dbReference type="OMA" id="WGIWRDG"/>
<organism evidence="3 4">
    <name type="scientific">Drosophila yakuba</name>
    <name type="common">Fruit fly</name>
    <dbReference type="NCBI Taxonomy" id="7245"/>
    <lineage>
        <taxon>Eukaryota</taxon>
        <taxon>Metazoa</taxon>
        <taxon>Ecdysozoa</taxon>
        <taxon>Arthropoda</taxon>
        <taxon>Hexapoda</taxon>
        <taxon>Insecta</taxon>
        <taxon>Pterygota</taxon>
        <taxon>Neoptera</taxon>
        <taxon>Endopterygota</taxon>
        <taxon>Diptera</taxon>
        <taxon>Brachycera</taxon>
        <taxon>Muscomorpha</taxon>
        <taxon>Ephydroidea</taxon>
        <taxon>Drosophilidae</taxon>
        <taxon>Drosophila</taxon>
        <taxon>Sophophora</taxon>
    </lineage>
</organism>
<feature type="transmembrane region" description="Helical" evidence="2">
    <location>
        <begin position="102"/>
        <end position="125"/>
    </location>
</feature>
<dbReference type="Proteomes" id="UP000002282">
    <property type="component" value="Chromosome 3L"/>
</dbReference>
<feature type="region of interest" description="Disordered" evidence="1">
    <location>
        <begin position="1106"/>
        <end position="1155"/>
    </location>
</feature>
<feature type="compositionally biased region" description="Low complexity" evidence="1">
    <location>
        <begin position="462"/>
        <end position="479"/>
    </location>
</feature>
<feature type="region of interest" description="Disordered" evidence="1">
    <location>
        <begin position="989"/>
        <end position="1016"/>
    </location>
</feature>
<keyword evidence="4" id="KW-1185">Reference proteome</keyword>
<feature type="region of interest" description="Disordered" evidence="1">
    <location>
        <begin position="853"/>
        <end position="886"/>
    </location>
</feature>
<evidence type="ECO:0000313" key="3">
    <source>
        <dbReference type="EMBL" id="EDW93391.1"/>
    </source>
</evidence>
<dbReference type="PhylomeDB" id="B4PHT2"/>
<feature type="compositionally biased region" description="Basic and acidic residues" evidence="1">
    <location>
        <begin position="712"/>
        <end position="742"/>
    </location>
</feature>
<feature type="region of interest" description="Disordered" evidence="1">
    <location>
        <begin position="794"/>
        <end position="829"/>
    </location>
</feature>
<feature type="compositionally biased region" description="Low complexity" evidence="1">
    <location>
        <begin position="399"/>
        <end position="455"/>
    </location>
</feature>
<reference evidence="3 4" key="1">
    <citation type="journal article" date="2007" name="Nature">
        <title>Evolution of genes and genomes on the Drosophila phylogeny.</title>
        <authorList>
            <consortium name="Drosophila 12 Genomes Consortium"/>
            <person name="Clark A.G."/>
            <person name="Eisen M.B."/>
            <person name="Smith D.R."/>
            <person name="Bergman C.M."/>
            <person name="Oliver B."/>
            <person name="Markow T.A."/>
            <person name="Kaufman T.C."/>
            <person name="Kellis M."/>
            <person name="Gelbart W."/>
            <person name="Iyer V.N."/>
            <person name="Pollard D.A."/>
            <person name="Sackton T.B."/>
            <person name="Larracuente A.M."/>
            <person name="Singh N.D."/>
            <person name="Abad J.P."/>
            <person name="Abt D.N."/>
            <person name="Adryan B."/>
            <person name="Aguade M."/>
            <person name="Akashi H."/>
            <person name="Anderson W.W."/>
            <person name="Aquadro C.F."/>
            <person name="Ardell D.H."/>
            <person name="Arguello R."/>
            <person name="Artieri C.G."/>
            <person name="Barbash D.A."/>
            <person name="Barker D."/>
            <person name="Barsanti P."/>
            <person name="Batterham P."/>
            <person name="Batzoglou S."/>
            <person name="Begun D."/>
            <person name="Bhutkar A."/>
            <person name="Blanco E."/>
            <person name="Bosak S.A."/>
            <person name="Bradley R.K."/>
            <person name="Brand A.D."/>
            <person name="Brent M.R."/>
            <person name="Brooks A.N."/>
            <person name="Brown R.H."/>
            <person name="Butlin R.K."/>
            <person name="Caggese C."/>
            <person name="Calvi B.R."/>
            <person name="Bernardo de Carvalho A."/>
            <person name="Caspi A."/>
            <person name="Castrezana S."/>
            <person name="Celniker S.E."/>
            <person name="Chang J.L."/>
            <person name="Chapple C."/>
            <person name="Chatterji S."/>
            <person name="Chinwalla A."/>
            <person name="Civetta A."/>
            <person name="Clifton S.W."/>
            <person name="Comeron J.M."/>
            <person name="Costello J.C."/>
            <person name="Coyne J.A."/>
            <person name="Daub J."/>
            <person name="David R.G."/>
            <person name="Delcher A.L."/>
            <person name="Delehaunty K."/>
            <person name="Do C.B."/>
            <person name="Ebling H."/>
            <person name="Edwards K."/>
            <person name="Eickbush T."/>
            <person name="Evans J.D."/>
            <person name="Filipski A."/>
            <person name="Findeiss S."/>
            <person name="Freyhult E."/>
            <person name="Fulton L."/>
            <person name="Fulton R."/>
            <person name="Garcia A.C."/>
            <person name="Gardiner A."/>
            <person name="Garfield D.A."/>
            <person name="Garvin B.E."/>
            <person name="Gibson G."/>
            <person name="Gilbert D."/>
            <person name="Gnerre S."/>
            <person name="Godfrey J."/>
            <person name="Good R."/>
            <person name="Gotea V."/>
            <person name="Gravely B."/>
            <person name="Greenberg A.J."/>
            <person name="Griffiths-Jones S."/>
            <person name="Gross S."/>
            <person name="Guigo R."/>
            <person name="Gustafson E.A."/>
            <person name="Haerty W."/>
            <person name="Hahn M.W."/>
            <person name="Halligan D.L."/>
            <person name="Halpern A.L."/>
            <person name="Halter G.M."/>
            <person name="Han M.V."/>
            <person name="Heger A."/>
            <person name="Hillier L."/>
            <person name="Hinrichs A.S."/>
            <person name="Holmes I."/>
            <person name="Hoskins R.A."/>
            <person name="Hubisz M.J."/>
            <person name="Hultmark D."/>
            <person name="Huntley M.A."/>
            <person name="Jaffe D.B."/>
            <person name="Jagadeeshan S."/>
            <person name="Jeck W.R."/>
            <person name="Johnson J."/>
            <person name="Jones C.D."/>
            <person name="Jordan W.C."/>
            <person name="Karpen G.H."/>
            <person name="Kataoka E."/>
            <person name="Keightley P.D."/>
            <person name="Kheradpour P."/>
            <person name="Kirkness E.F."/>
            <person name="Koerich L.B."/>
            <person name="Kristiansen K."/>
            <person name="Kudrna D."/>
            <person name="Kulathinal R.J."/>
            <person name="Kumar S."/>
            <person name="Kwok R."/>
            <person name="Lander E."/>
            <person name="Langley C.H."/>
            <person name="Lapoint R."/>
            <person name="Lazzaro B.P."/>
            <person name="Lee S.J."/>
            <person name="Levesque L."/>
            <person name="Li R."/>
            <person name="Lin C.F."/>
            <person name="Lin M.F."/>
            <person name="Lindblad-Toh K."/>
            <person name="Llopart A."/>
            <person name="Long M."/>
            <person name="Low L."/>
            <person name="Lozovsky E."/>
            <person name="Lu J."/>
            <person name="Luo M."/>
            <person name="Machado C.A."/>
            <person name="Makalowski W."/>
            <person name="Marzo M."/>
            <person name="Matsuda M."/>
            <person name="Matzkin L."/>
            <person name="McAllister B."/>
            <person name="McBride C.S."/>
            <person name="McKernan B."/>
            <person name="McKernan K."/>
            <person name="Mendez-Lago M."/>
            <person name="Minx P."/>
            <person name="Mollenhauer M.U."/>
            <person name="Montooth K."/>
            <person name="Mount S.M."/>
            <person name="Mu X."/>
            <person name="Myers E."/>
            <person name="Negre B."/>
            <person name="Newfeld S."/>
            <person name="Nielsen R."/>
            <person name="Noor M.A."/>
            <person name="O'Grady P."/>
            <person name="Pachter L."/>
            <person name="Papaceit M."/>
            <person name="Parisi M.J."/>
            <person name="Parisi M."/>
            <person name="Parts L."/>
            <person name="Pedersen J.S."/>
            <person name="Pesole G."/>
            <person name="Phillippy A.M."/>
            <person name="Ponting C.P."/>
            <person name="Pop M."/>
            <person name="Porcelli D."/>
            <person name="Powell J.R."/>
            <person name="Prohaska S."/>
            <person name="Pruitt K."/>
            <person name="Puig M."/>
            <person name="Quesneville H."/>
            <person name="Ram K.R."/>
            <person name="Rand D."/>
            <person name="Rasmussen M.D."/>
            <person name="Reed L.K."/>
            <person name="Reenan R."/>
            <person name="Reily A."/>
            <person name="Remington K.A."/>
            <person name="Rieger T.T."/>
            <person name="Ritchie M.G."/>
            <person name="Robin C."/>
            <person name="Rogers Y.H."/>
            <person name="Rohde C."/>
            <person name="Rozas J."/>
            <person name="Rubenfield M.J."/>
            <person name="Ruiz A."/>
            <person name="Russo S."/>
            <person name="Salzberg S.L."/>
            <person name="Sanchez-Gracia A."/>
            <person name="Saranga D.J."/>
            <person name="Sato H."/>
            <person name="Schaeffer S.W."/>
            <person name="Schatz M.C."/>
            <person name="Schlenke T."/>
            <person name="Schwartz R."/>
            <person name="Segarra C."/>
            <person name="Singh R.S."/>
            <person name="Sirot L."/>
            <person name="Sirota M."/>
            <person name="Sisneros N.B."/>
            <person name="Smith C.D."/>
            <person name="Smith T.F."/>
            <person name="Spieth J."/>
            <person name="Stage D.E."/>
            <person name="Stark A."/>
            <person name="Stephan W."/>
            <person name="Strausberg R.L."/>
            <person name="Strempel S."/>
            <person name="Sturgill D."/>
            <person name="Sutton G."/>
            <person name="Sutton G.G."/>
            <person name="Tao W."/>
            <person name="Teichmann S."/>
            <person name="Tobari Y.N."/>
            <person name="Tomimura Y."/>
            <person name="Tsolas J.M."/>
            <person name="Valente V.L."/>
            <person name="Venter E."/>
            <person name="Venter J.C."/>
            <person name="Vicario S."/>
            <person name="Vieira F.G."/>
            <person name="Vilella A.J."/>
            <person name="Villasante A."/>
            <person name="Walenz B."/>
            <person name="Wang J."/>
            <person name="Wasserman M."/>
            <person name="Watts T."/>
            <person name="Wilson D."/>
            <person name="Wilson R.K."/>
            <person name="Wing R.A."/>
            <person name="Wolfner M.F."/>
            <person name="Wong A."/>
            <person name="Wong G.K."/>
            <person name="Wu C.I."/>
            <person name="Wu G."/>
            <person name="Yamamoto D."/>
            <person name="Yang H.P."/>
            <person name="Yang S.P."/>
            <person name="Yorke J.A."/>
            <person name="Yoshida K."/>
            <person name="Zdobnov E."/>
            <person name="Zhang P."/>
            <person name="Zhang Y."/>
            <person name="Zimin A.V."/>
            <person name="Baldwin J."/>
            <person name="Abdouelleil A."/>
            <person name="Abdulkadir J."/>
            <person name="Abebe A."/>
            <person name="Abera B."/>
            <person name="Abreu J."/>
            <person name="Acer S.C."/>
            <person name="Aftuck L."/>
            <person name="Alexander A."/>
            <person name="An P."/>
            <person name="Anderson E."/>
            <person name="Anderson S."/>
            <person name="Arachi H."/>
            <person name="Azer M."/>
            <person name="Bachantsang P."/>
            <person name="Barry A."/>
            <person name="Bayul T."/>
            <person name="Berlin A."/>
            <person name="Bessette D."/>
            <person name="Bloom T."/>
            <person name="Blye J."/>
            <person name="Boguslavskiy L."/>
            <person name="Bonnet C."/>
            <person name="Boukhgalter B."/>
            <person name="Bourzgui I."/>
            <person name="Brown A."/>
            <person name="Cahill P."/>
            <person name="Channer S."/>
            <person name="Cheshatsang Y."/>
            <person name="Chuda L."/>
            <person name="Citroen M."/>
            <person name="Collymore A."/>
            <person name="Cooke P."/>
            <person name="Costello M."/>
            <person name="D'Aco K."/>
            <person name="Daza R."/>
            <person name="De Haan G."/>
            <person name="DeGray S."/>
            <person name="DeMaso C."/>
            <person name="Dhargay N."/>
            <person name="Dooley K."/>
            <person name="Dooley E."/>
            <person name="Doricent M."/>
            <person name="Dorje P."/>
            <person name="Dorjee K."/>
            <person name="Dupes A."/>
            <person name="Elong R."/>
            <person name="Falk J."/>
            <person name="Farina A."/>
            <person name="Faro S."/>
            <person name="Ferguson D."/>
            <person name="Fisher S."/>
            <person name="Foley C.D."/>
            <person name="Franke A."/>
            <person name="Friedrich D."/>
            <person name="Gadbois L."/>
            <person name="Gearin G."/>
            <person name="Gearin C.R."/>
            <person name="Giannoukos G."/>
            <person name="Goode T."/>
            <person name="Graham J."/>
            <person name="Grandbois E."/>
            <person name="Grewal S."/>
            <person name="Gyaltsen K."/>
            <person name="Hafez N."/>
            <person name="Hagos B."/>
            <person name="Hall J."/>
            <person name="Henson C."/>
            <person name="Hollinger A."/>
            <person name="Honan T."/>
            <person name="Huard M.D."/>
            <person name="Hughes L."/>
            <person name="Hurhula B."/>
            <person name="Husby M.E."/>
            <person name="Kamat A."/>
            <person name="Kanga B."/>
            <person name="Kashin S."/>
            <person name="Khazanovich D."/>
            <person name="Kisner P."/>
            <person name="Lance K."/>
            <person name="Lara M."/>
            <person name="Lee W."/>
            <person name="Lennon N."/>
            <person name="Letendre F."/>
            <person name="LeVine R."/>
            <person name="Lipovsky A."/>
            <person name="Liu X."/>
            <person name="Liu J."/>
            <person name="Liu S."/>
            <person name="Lokyitsang T."/>
            <person name="Lokyitsang Y."/>
            <person name="Lubonja R."/>
            <person name="Lui A."/>
            <person name="MacDonald P."/>
            <person name="Magnisalis V."/>
            <person name="Maru K."/>
            <person name="Matthews C."/>
            <person name="McCusker W."/>
            <person name="McDonough S."/>
            <person name="Mehta T."/>
            <person name="Meldrim J."/>
            <person name="Meneus L."/>
            <person name="Mihai O."/>
            <person name="Mihalev A."/>
            <person name="Mihova T."/>
            <person name="Mittelman R."/>
            <person name="Mlenga V."/>
            <person name="Montmayeur A."/>
            <person name="Mulrain L."/>
            <person name="Navidi A."/>
            <person name="Naylor J."/>
            <person name="Negash T."/>
            <person name="Nguyen T."/>
            <person name="Nguyen N."/>
            <person name="Nicol R."/>
            <person name="Norbu C."/>
            <person name="Norbu N."/>
            <person name="Novod N."/>
            <person name="O'Neill B."/>
            <person name="Osman S."/>
            <person name="Markiewicz E."/>
            <person name="Oyono O.L."/>
            <person name="Patti C."/>
            <person name="Phunkhang P."/>
            <person name="Pierre F."/>
            <person name="Priest M."/>
            <person name="Raghuraman S."/>
            <person name="Rege F."/>
            <person name="Reyes R."/>
            <person name="Rise C."/>
            <person name="Rogov P."/>
            <person name="Ross K."/>
            <person name="Ryan E."/>
            <person name="Settipalli S."/>
            <person name="Shea T."/>
            <person name="Sherpa N."/>
            <person name="Shi L."/>
            <person name="Shih D."/>
            <person name="Sparrow T."/>
            <person name="Spaulding J."/>
            <person name="Stalker J."/>
            <person name="Stange-Thomann N."/>
            <person name="Stavropoulos S."/>
            <person name="Stone C."/>
            <person name="Strader C."/>
            <person name="Tesfaye S."/>
            <person name="Thomson T."/>
            <person name="Thoulutsang Y."/>
            <person name="Thoulutsang D."/>
            <person name="Topham K."/>
            <person name="Topping I."/>
            <person name="Tsamla T."/>
            <person name="Vassiliev H."/>
            <person name="Vo A."/>
            <person name="Wangchuk T."/>
            <person name="Wangdi T."/>
            <person name="Weiand M."/>
            <person name="Wilkinson J."/>
            <person name="Wilson A."/>
            <person name="Yadav S."/>
            <person name="Young G."/>
            <person name="Yu Q."/>
            <person name="Zembek L."/>
            <person name="Zhong D."/>
            <person name="Zimmer A."/>
            <person name="Zwirko Z."/>
            <person name="Jaffe D.B."/>
            <person name="Alvarez P."/>
            <person name="Brockman W."/>
            <person name="Butler J."/>
            <person name="Chin C."/>
            <person name="Gnerre S."/>
            <person name="Grabherr M."/>
            <person name="Kleber M."/>
            <person name="Mauceli E."/>
            <person name="MacCallum I."/>
        </authorList>
    </citation>
    <scope>NUCLEOTIDE SEQUENCE [LARGE SCALE GENOMIC DNA]</scope>
    <source>
        <strain evidence="4">Tai18E2 / Tucson 14021-0261.01</strain>
    </source>
</reference>
<dbReference type="eggNOG" id="KOG3627">
    <property type="taxonomic scope" value="Eukaryota"/>
</dbReference>
<name>B4PHT2_DROYA</name>
<feature type="compositionally biased region" description="Low complexity" evidence="1">
    <location>
        <begin position="1117"/>
        <end position="1133"/>
    </location>
</feature>
<protein>
    <recommendedName>
        <fullName evidence="5">SEA domain-containing protein</fullName>
    </recommendedName>
</protein>
<dbReference type="HOGENOM" id="CLU_008336_0_0_1"/>
<evidence type="ECO:0000313" key="4">
    <source>
        <dbReference type="Proteomes" id="UP000002282"/>
    </source>
</evidence>
<evidence type="ECO:0008006" key="5">
    <source>
        <dbReference type="Google" id="ProtNLM"/>
    </source>
</evidence>
<gene>
    <name evidence="3" type="primary">Dyak\GE21433</name>
    <name evidence="3" type="synonym">dyak_GLEANR_5191</name>
    <name evidence="3" type="synonym">GE21433</name>
    <name evidence="3" type="ORF">Dyak_GE21433</name>
</gene>
<dbReference type="PANTHER" id="PTHR23197">
    <property type="entry name" value="TARSH-RELATED FIBRONECTIN DOMAIN-CONTAINING"/>
    <property type="match status" value="1"/>
</dbReference>
<feature type="compositionally biased region" description="Basic and acidic residues" evidence="1">
    <location>
        <begin position="681"/>
        <end position="698"/>
    </location>
</feature>
<feature type="compositionally biased region" description="Polar residues" evidence="1">
    <location>
        <begin position="820"/>
        <end position="829"/>
    </location>
</feature>
<feature type="region of interest" description="Disordered" evidence="1">
    <location>
        <begin position="272"/>
        <end position="317"/>
    </location>
</feature>
<dbReference type="OrthoDB" id="6411962at2759"/>
<dbReference type="KEGG" id="dya:Dyak_GE21433"/>
<keyword evidence="2" id="KW-0472">Membrane</keyword>
<feature type="compositionally biased region" description="Low complexity" evidence="1">
    <location>
        <begin position="857"/>
        <end position="877"/>
    </location>
</feature>
<keyword evidence="2" id="KW-0812">Transmembrane</keyword>
<sequence>MDTVYGTKKYFQSLSGVSDIYRAQTCRQMSADYTYQNTVGRRSQLGAYYHMNKQPSYTNEHSLNSQYGYNTWGIWRDGRNIAPSTFSAKTHTQYPKNRSFSIILTTAAFIVLLAVISIAGLAFYFSSIKTNLEDPVMGFEGSFRIAKGDLFSTGLKYNHTTTYKQKIDFYKRFVERSMMDNGLQPLRTDVWGFGEGPLIKVSFRVFLDVRKLPQNILSVEEYIKESLFLETSAAKSLYRSLRLDTESVEIKRIMDEQVVRSAAILKEAQTVPTSQTQLEKRLMKKGSTPATAPKPNPITTPKPKNPLLRSHSADEEPDIDVENAPVIQGSFEGSFEITKTDADIARKKTPPTRAYQAASSTLPPKAIAVTPFSLRVKPKKPSIEKLTTVLPQQVPTVGPTSSTRATTKATKATTTTTKRTTTSTTRKTTTTTTPKPTTTTTTTEPTTTTTTSTTTTPPPPSTTRATTTSTTTTFTYPSVSTPPPIQGGSLPKLDANLFTTFPILDTQPWRPMHREVPELLPGPPPAFPTKTLPGGTTPTVNHIPQRRIDEFELPFIGDNPTPPTAAVAPVTMDPYSLGFLNPGLRVQEPKPNLGPQPQDEDLLFYHNFGSPIFMPGTENIERLGGALVEPHPLPVPLIDDVIIPPFKPIDATIGTADKMPFNLDASNERFEHLGGGVIAKKPQEKLDKKEQPSKKDQLEGSLTVKEANQTVLEKKQVNANKEQKPERPEITTKVDKKQEKVEATTLPQKVPANSSPKPTKSPSLPSVKPTDNSVLADTIGEFFMELLNLPKEDNATATKKPTEDALESRIEPEEEETLDTLKTPSVSHSKPNFMNLKEIILQRNTPSSIVSNETLEESTTTSATTTTMPTTTTSTTTEEPRTTKRNRIRTTSERPTMMDDSNLFPSHSKWEFVNSSATQGFGHNSNIRKVFNQTLQAWVSEDIDKSENLTLNDIKTRINNASNIQDISLIFDTLASKLGITPSVPNKFPPFSQNKLKQAPKEEVTRRPMPSSTTTDLPILIPESILPVDREPFIKPMSSFIDDGSSEVLGAAIPVIGEAEVEVVDPLNYEEMLKISQFAGSSTEPSVHKLVTLLPVRSNSGIRTYRPPAADEETQRSASAPAALAAPLAASSPGKISIRRKSNLNQSRRFGQPPAEAVVKGGIHVTVKK</sequence>
<evidence type="ECO:0000256" key="2">
    <source>
        <dbReference type="SAM" id="Phobius"/>
    </source>
</evidence>
<feature type="region of interest" description="Disordered" evidence="1">
    <location>
        <begin position="394"/>
        <end position="484"/>
    </location>
</feature>
<dbReference type="AlphaFoldDB" id="B4PHT2"/>
<proteinExistence type="predicted"/>
<feature type="compositionally biased region" description="Low complexity" evidence="1">
    <location>
        <begin position="754"/>
        <end position="769"/>
    </location>
</feature>
<reference evidence="3 4" key="2">
    <citation type="journal article" date="2007" name="PLoS Biol.">
        <title>Principles of genome evolution in the Drosophila melanogaster species group.</title>
        <authorList>
            <person name="Ranz J.M."/>
            <person name="Maurin D."/>
            <person name="Chan Y.S."/>
            <person name="von Grotthuss M."/>
            <person name="Hillier L.W."/>
            <person name="Roote J."/>
            <person name="Ashburner M."/>
            <person name="Bergman C.M."/>
        </authorList>
    </citation>
    <scope>NUCLEOTIDE SEQUENCE [LARGE SCALE GENOMIC DNA]</scope>
    <source>
        <strain evidence="4">Tai18E2 / Tucson 14021-0261.01</strain>
    </source>
</reference>
<feature type="compositionally biased region" description="Basic and acidic residues" evidence="1">
    <location>
        <begin position="794"/>
        <end position="811"/>
    </location>
</feature>
<accession>B4PHT2</accession>
<dbReference type="EMBL" id="CM000159">
    <property type="protein sequence ID" value="EDW93391.1"/>
    <property type="molecule type" value="Genomic_DNA"/>
</dbReference>
<dbReference type="PANTHER" id="PTHR23197:SF11">
    <property type="entry name" value="RE03558P"/>
    <property type="match status" value="1"/>
</dbReference>
<feature type="region of interest" description="Disordered" evidence="1">
    <location>
        <begin position="675"/>
        <end position="772"/>
    </location>
</feature>
<keyword evidence="2" id="KW-1133">Transmembrane helix</keyword>
<evidence type="ECO:0000256" key="1">
    <source>
        <dbReference type="SAM" id="MobiDB-lite"/>
    </source>
</evidence>
<feature type="compositionally biased region" description="Pro residues" evidence="1">
    <location>
        <begin position="292"/>
        <end position="304"/>
    </location>
</feature>